<feature type="compositionally biased region" description="Low complexity" evidence="1">
    <location>
        <begin position="230"/>
        <end position="242"/>
    </location>
</feature>
<sequence length="334" mass="35202">MTVDRQQRPPGQVAGQQLHGGQAAGVGQLGQGGGEGQPSRDADRRLEGRGHDDRQPDVLGDAQTGPHAAERLHLQHRDVGSLQLPHPVGVGRAADRLVGGDRHCDGTPHGRELLDRGARLLDVLQTAGRPVEHRDRAAGGVDVPEPVDVDAHPTPRTERVAHRLQPGLVVGEALAGLGDLDLRGAAAAVAHDRVRLLGSDGGHRDVDRDARAHRRRPVPQRRLLGAPQPGLGDLGVVLEEGAPLPPPGGTGQEHALAHGDPPEARAHRDRPDPHPRGAHARSRRARRSGLPLASRGTPASATSWRGAHDRGWVAATQSRASARSSSPTTNATSR</sequence>
<feature type="compositionally biased region" description="Basic and acidic residues" evidence="1">
    <location>
        <begin position="38"/>
        <end position="56"/>
    </location>
</feature>
<evidence type="ECO:0000313" key="2">
    <source>
        <dbReference type="EMBL" id="CAB4714019.1"/>
    </source>
</evidence>
<feature type="compositionally biased region" description="Low complexity" evidence="1">
    <location>
        <begin position="314"/>
        <end position="334"/>
    </location>
</feature>
<feature type="compositionally biased region" description="Basic and acidic residues" evidence="1">
    <location>
        <begin position="198"/>
        <end position="210"/>
    </location>
</feature>
<feature type="region of interest" description="Disordered" evidence="1">
    <location>
        <begin position="1"/>
        <end position="68"/>
    </location>
</feature>
<accession>A0A6J6QT15</accession>
<feature type="compositionally biased region" description="Basic residues" evidence="1">
    <location>
        <begin position="276"/>
        <end position="287"/>
    </location>
</feature>
<gene>
    <name evidence="2" type="ORF">UFOPK2579_01601</name>
</gene>
<feature type="compositionally biased region" description="Low complexity" evidence="1">
    <location>
        <begin position="11"/>
        <end position="21"/>
    </location>
</feature>
<dbReference type="EMBL" id="CAEZXR010000191">
    <property type="protein sequence ID" value="CAB4714019.1"/>
    <property type="molecule type" value="Genomic_DNA"/>
</dbReference>
<evidence type="ECO:0000256" key="1">
    <source>
        <dbReference type="SAM" id="MobiDB-lite"/>
    </source>
</evidence>
<name>A0A6J6QT15_9ZZZZ</name>
<feature type="region of interest" description="Disordered" evidence="1">
    <location>
        <begin position="198"/>
        <end position="334"/>
    </location>
</feature>
<organism evidence="2">
    <name type="scientific">freshwater metagenome</name>
    <dbReference type="NCBI Taxonomy" id="449393"/>
    <lineage>
        <taxon>unclassified sequences</taxon>
        <taxon>metagenomes</taxon>
        <taxon>ecological metagenomes</taxon>
    </lineage>
</organism>
<feature type="region of interest" description="Disordered" evidence="1">
    <location>
        <begin position="137"/>
        <end position="157"/>
    </location>
</feature>
<dbReference type="AlphaFoldDB" id="A0A6J6QT15"/>
<proteinExistence type="predicted"/>
<protein>
    <submittedName>
        <fullName evidence="2">Unannotated protein</fullName>
    </submittedName>
</protein>
<feature type="compositionally biased region" description="Basic and acidic residues" evidence="1">
    <location>
        <begin position="255"/>
        <end position="275"/>
    </location>
</feature>
<feature type="compositionally biased region" description="Gly residues" evidence="1">
    <location>
        <begin position="22"/>
        <end position="36"/>
    </location>
</feature>
<reference evidence="2" key="1">
    <citation type="submission" date="2020-05" db="EMBL/GenBank/DDBJ databases">
        <authorList>
            <person name="Chiriac C."/>
            <person name="Salcher M."/>
            <person name="Ghai R."/>
            <person name="Kavagutti S V."/>
        </authorList>
    </citation>
    <scope>NUCLEOTIDE SEQUENCE</scope>
</reference>